<dbReference type="InterPro" id="IPR011992">
    <property type="entry name" value="EF-hand-dom_pair"/>
</dbReference>
<evidence type="ECO:0000256" key="4">
    <source>
        <dbReference type="ARBA" id="ARBA00022777"/>
    </source>
</evidence>
<proteinExistence type="predicted"/>
<dbReference type="Pfam" id="PF00069">
    <property type="entry name" value="Pkinase"/>
    <property type="match status" value="2"/>
</dbReference>
<keyword evidence="2" id="KW-0808">Transferase</keyword>
<dbReference type="Gene3D" id="1.10.510.10">
    <property type="entry name" value="Transferase(Phosphotransferase) domain 1"/>
    <property type="match status" value="1"/>
</dbReference>
<keyword evidence="1" id="KW-0723">Serine/threonine-protein kinase</keyword>
<reference evidence="9 10" key="1">
    <citation type="journal article" date="2017" name="Int. J. Parasitol.">
        <title>The genome of the protozoan parasite Cystoisospora suis and a reverse vaccinology approach to identify vaccine candidates.</title>
        <authorList>
            <person name="Palmieri N."/>
            <person name="Shrestha A."/>
            <person name="Ruttkowski B."/>
            <person name="Beck T."/>
            <person name="Vogl C."/>
            <person name="Tomley F."/>
            <person name="Blake D.P."/>
            <person name="Joachim A."/>
        </authorList>
    </citation>
    <scope>NUCLEOTIDE SEQUENCE [LARGE SCALE GENOMIC DNA]</scope>
    <source>
        <strain evidence="9 10">Wien I</strain>
    </source>
</reference>
<dbReference type="SMART" id="SM00220">
    <property type="entry name" value="S_TKc"/>
    <property type="match status" value="1"/>
</dbReference>
<feature type="region of interest" description="Disordered" evidence="7">
    <location>
        <begin position="1008"/>
        <end position="1046"/>
    </location>
</feature>
<dbReference type="OrthoDB" id="330037at2759"/>
<feature type="region of interest" description="Disordered" evidence="7">
    <location>
        <begin position="447"/>
        <end position="485"/>
    </location>
</feature>
<dbReference type="Gene3D" id="1.10.238.10">
    <property type="entry name" value="EF-hand"/>
    <property type="match status" value="2"/>
</dbReference>
<comment type="caution">
    <text evidence="9">The sequence shown here is derived from an EMBL/GenBank/DDBJ whole genome shotgun (WGS) entry which is preliminary data.</text>
</comment>
<dbReference type="PROSITE" id="PS50011">
    <property type="entry name" value="PROTEIN_KINASE_DOM"/>
    <property type="match status" value="1"/>
</dbReference>
<dbReference type="PROSITE" id="PS00107">
    <property type="entry name" value="PROTEIN_KINASE_ATP"/>
    <property type="match status" value="1"/>
</dbReference>
<evidence type="ECO:0000313" key="9">
    <source>
        <dbReference type="EMBL" id="PHJ22619.1"/>
    </source>
</evidence>
<dbReference type="RefSeq" id="XP_067924296.1">
    <property type="nucleotide sequence ID" value="XM_068063735.1"/>
</dbReference>
<feature type="compositionally biased region" description="Basic and acidic residues" evidence="7">
    <location>
        <begin position="898"/>
        <end position="910"/>
    </location>
</feature>
<dbReference type="VEuPathDB" id="ToxoDB:CSUI_003539"/>
<evidence type="ECO:0000256" key="6">
    <source>
        <dbReference type="PROSITE-ProRule" id="PRU10141"/>
    </source>
</evidence>
<name>A0A2C6L258_9APIC</name>
<dbReference type="InterPro" id="IPR008271">
    <property type="entry name" value="Ser/Thr_kinase_AS"/>
</dbReference>
<evidence type="ECO:0000256" key="3">
    <source>
        <dbReference type="ARBA" id="ARBA00022741"/>
    </source>
</evidence>
<dbReference type="InterPro" id="IPR050205">
    <property type="entry name" value="CDPK_Ser/Thr_kinases"/>
</dbReference>
<feature type="compositionally biased region" description="Basic and acidic residues" evidence="7">
    <location>
        <begin position="1031"/>
        <end position="1046"/>
    </location>
</feature>
<dbReference type="InterPro" id="IPR000719">
    <property type="entry name" value="Prot_kinase_dom"/>
</dbReference>
<accession>A0A2C6L258</accession>
<protein>
    <submittedName>
        <fullName evidence="9">Protein kinase (Incomplete catalytic triad)</fullName>
    </submittedName>
</protein>
<feature type="domain" description="Protein kinase" evidence="8">
    <location>
        <begin position="171"/>
        <end position="609"/>
    </location>
</feature>
<keyword evidence="4 9" id="KW-0418">Kinase</keyword>
<feature type="non-terminal residue" evidence="9">
    <location>
        <position position="1"/>
    </location>
</feature>
<dbReference type="PROSITE" id="PS00108">
    <property type="entry name" value="PROTEIN_KINASE_ST"/>
    <property type="match status" value="1"/>
</dbReference>
<dbReference type="EMBL" id="MIGC01001594">
    <property type="protein sequence ID" value="PHJ22619.1"/>
    <property type="molecule type" value="Genomic_DNA"/>
</dbReference>
<evidence type="ECO:0000256" key="2">
    <source>
        <dbReference type="ARBA" id="ARBA00022679"/>
    </source>
</evidence>
<sequence length="1046" mass="115435">GGRRRLSTFHLGGSSLGKDLDAVELSNWRRRNLKLLEELLQQQPSTVADSLHRTYSFALPPLPASVSAHLNKQTGELLDVPPSQNIFPTLSRRGVSTDSPSSCSVPSADATREMCLCEVALTSSTTAGTASSRQSSSPAVSPEAFPQPSLASLVKFTGRATRLESKHRLYKGTSAILGHGFSGDVKIYKHRHTRETFALKTVLDSQERDKRRSRFCLRRSSRLAVQIDGRGKNSVHRQQLLGGSYAKAAKAAAEANGVQPGQFHKLGTFVPAASSPTDEDMRRDLLAIMGEGVYAFLCVDHPCIVKLLELVEDEEGVHLIMPVCTGRSLSREAIRRCLPGIDHSLLPSTTKLKDRTLVCTVQESRMLEEWHSRTWERATKKFAWQMLKALKHLHTHGIVHRDVKAENFMLRESSSARLVLIDFGFSIFTATDDINNRRALLPSGDMETWSGQPHSTGSTGTCKGAEKTGPCRFSRLPSPDENGGRERCFSGSTDLAEAFLLSCLTRESWRGPSPVIDRRVVGTPGLHPPEVLAESTYSPATDMWGLGLVLHALLTGSVMPALAGGGRLLLDDSHSRLLSVEGRDFLERCLRRRQASRMTAVEALDHPWLQEERSEEEGRIAQLVARAKENDSRVMRMIANLRRFPVAPLFHRLFYLLLAYALPASEICDELETLFYALDRSKRGMIFYDDFLTGLRSLDVAIDETEAFEIFTSMYTSTRTVYSSSGCCLHQAVQALEFTPFIAGAIDKESLLHANSLKRLFSRMDLEGTGRVGAQQIIGLLGAGAGKLREELRGYFVDVGMEEDGSFTFEELATAISREKGLEALFSRTGLAHQHALLSPQAAQFTSKVNKPSHGCLRRRLWAPLAGAVFFFKRQKSGRKGEGPSFRETGKAQALGDLARRTGERAEDSPPRSPTRKLALCCGGASSSVLIESGEHRHISQLSDRQDDAEKALSTSPKRNRTRVFYSVARNGLCRVPLSAMEGRAQGREQPRLTDQRRKVQNGRMFSLFPGRHKTRPAITASPSLCSGADPDGKRLSSSDVREGKE</sequence>
<feature type="binding site" evidence="6">
    <location>
        <position position="200"/>
    </location>
    <ligand>
        <name>ATP</name>
        <dbReference type="ChEBI" id="CHEBI:30616"/>
    </ligand>
</feature>
<dbReference type="GO" id="GO:0004674">
    <property type="term" value="F:protein serine/threonine kinase activity"/>
    <property type="evidence" value="ECO:0007669"/>
    <property type="project" value="UniProtKB-KW"/>
</dbReference>
<dbReference type="InterPro" id="IPR017441">
    <property type="entry name" value="Protein_kinase_ATP_BS"/>
</dbReference>
<dbReference type="SUPFAM" id="SSF47473">
    <property type="entry name" value="EF-hand"/>
    <property type="match status" value="1"/>
</dbReference>
<keyword evidence="3 6" id="KW-0547">Nucleotide-binding</keyword>
<feature type="region of interest" description="Disordered" evidence="7">
    <location>
        <begin position="937"/>
        <end position="956"/>
    </location>
</feature>
<dbReference type="InterPro" id="IPR011009">
    <property type="entry name" value="Kinase-like_dom_sf"/>
</dbReference>
<evidence type="ECO:0000313" key="10">
    <source>
        <dbReference type="Proteomes" id="UP000221165"/>
    </source>
</evidence>
<feature type="compositionally biased region" description="Basic and acidic residues" evidence="7">
    <location>
        <begin position="937"/>
        <end position="951"/>
    </location>
</feature>
<gene>
    <name evidence="9" type="ORF">CSUI_003539</name>
</gene>
<organism evidence="9 10">
    <name type="scientific">Cystoisospora suis</name>
    <dbReference type="NCBI Taxonomy" id="483139"/>
    <lineage>
        <taxon>Eukaryota</taxon>
        <taxon>Sar</taxon>
        <taxon>Alveolata</taxon>
        <taxon>Apicomplexa</taxon>
        <taxon>Conoidasida</taxon>
        <taxon>Coccidia</taxon>
        <taxon>Eucoccidiorida</taxon>
        <taxon>Eimeriorina</taxon>
        <taxon>Sarcocystidae</taxon>
        <taxon>Cystoisospora</taxon>
    </lineage>
</organism>
<keyword evidence="5 6" id="KW-0067">ATP-binding</keyword>
<dbReference type="SUPFAM" id="SSF56112">
    <property type="entry name" value="Protein kinase-like (PK-like)"/>
    <property type="match status" value="1"/>
</dbReference>
<feature type="compositionally biased region" description="Polar residues" evidence="7">
    <location>
        <begin position="449"/>
        <end position="461"/>
    </location>
</feature>
<dbReference type="GeneID" id="94426946"/>
<dbReference type="GO" id="GO:0005524">
    <property type="term" value="F:ATP binding"/>
    <property type="evidence" value="ECO:0007669"/>
    <property type="project" value="UniProtKB-UniRule"/>
</dbReference>
<dbReference type="Proteomes" id="UP000221165">
    <property type="component" value="Unassembled WGS sequence"/>
</dbReference>
<evidence type="ECO:0000256" key="1">
    <source>
        <dbReference type="ARBA" id="ARBA00022527"/>
    </source>
</evidence>
<evidence type="ECO:0000256" key="7">
    <source>
        <dbReference type="SAM" id="MobiDB-lite"/>
    </source>
</evidence>
<feature type="region of interest" description="Disordered" evidence="7">
    <location>
        <begin position="877"/>
        <end position="917"/>
    </location>
</feature>
<evidence type="ECO:0000256" key="5">
    <source>
        <dbReference type="ARBA" id="ARBA00022840"/>
    </source>
</evidence>
<evidence type="ECO:0000259" key="8">
    <source>
        <dbReference type="PROSITE" id="PS50011"/>
    </source>
</evidence>
<dbReference type="PANTHER" id="PTHR24349">
    <property type="entry name" value="SERINE/THREONINE-PROTEIN KINASE"/>
    <property type="match status" value="1"/>
</dbReference>
<dbReference type="AlphaFoldDB" id="A0A2C6L258"/>
<keyword evidence="10" id="KW-1185">Reference proteome</keyword>